<accession>A0A6N2LZ57</accession>
<dbReference type="Pfam" id="PF01459">
    <property type="entry name" value="Porin_3"/>
    <property type="match status" value="1"/>
</dbReference>
<reference evidence="3" key="1">
    <citation type="submission" date="2019-03" db="EMBL/GenBank/DDBJ databases">
        <authorList>
            <person name="Mank J."/>
            <person name="Almeida P."/>
        </authorList>
    </citation>
    <scope>NUCLEOTIDE SEQUENCE</scope>
    <source>
        <strain evidence="3">78183</strain>
    </source>
</reference>
<keyword evidence="2" id="KW-0812">Transmembrane</keyword>
<dbReference type="GO" id="GO:0008308">
    <property type="term" value="F:voltage-gated monoatomic anion channel activity"/>
    <property type="evidence" value="ECO:0007669"/>
    <property type="project" value="InterPro"/>
</dbReference>
<keyword evidence="2" id="KW-1133">Transmembrane helix</keyword>
<organism evidence="3">
    <name type="scientific">Salix viminalis</name>
    <name type="common">Common osier</name>
    <name type="synonym">Basket willow</name>
    <dbReference type="NCBI Taxonomy" id="40686"/>
    <lineage>
        <taxon>Eukaryota</taxon>
        <taxon>Viridiplantae</taxon>
        <taxon>Streptophyta</taxon>
        <taxon>Embryophyta</taxon>
        <taxon>Tracheophyta</taxon>
        <taxon>Spermatophyta</taxon>
        <taxon>Magnoliopsida</taxon>
        <taxon>eudicotyledons</taxon>
        <taxon>Gunneridae</taxon>
        <taxon>Pentapetalae</taxon>
        <taxon>rosids</taxon>
        <taxon>fabids</taxon>
        <taxon>Malpighiales</taxon>
        <taxon>Salicaceae</taxon>
        <taxon>Saliceae</taxon>
        <taxon>Salix</taxon>
    </lineage>
</organism>
<dbReference type="InterPro" id="IPR023614">
    <property type="entry name" value="Porin_dom_sf"/>
</dbReference>
<evidence type="ECO:0000256" key="2">
    <source>
        <dbReference type="SAM" id="Phobius"/>
    </source>
</evidence>
<name>A0A6N2LZ57_SALVM</name>
<dbReference type="AlphaFoldDB" id="A0A6N2LZ57"/>
<protein>
    <submittedName>
        <fullName evidence="3">Uncharacterized protein</fullName>
    </submittedName>
</protein>
<dbReference type="GO" id="GO:0005741">
    <property type="term" value="C:mitochondrial outer membrane"/>
    <property type="evidence" value="ECO:0007669"/>
    <property type="project" value="InterPro"/>
</dbReference>
<evidence type="ECO:0000313" key="3">
    <source>
        <dbReference type="EMBL" id="VFU42621.1"/>
    </source>
</evidence>
<dbReference type="PANTHER" id="PTHR11743">
    <property type="entry name" value="VOLTAGE-DEPENDENT ANION-SELECTIVE CHANNEL"/>
    <property type="match status" value="1"/>
</dbReference>
<dbReference type="InterPro" id="IPR027246">
    <property type="entry name" value="Porin_Euk/Tom40"/>
</dbReference>
<dbReference type="EMBL" id="CAADRP010001585">
    <property type="protein sequence ID" value="VFU42621.1"/>
    <property type="molecule type" value="Genomic_DNA"/>
</dbReference>
<gene>
    <name evidence="3" type="ORF">SVIM_LOCUS257427</name>
</gene>
<feature type="transmembrane region" description="Helical" evidence="2">
    <location>
        <begin position="6"/>
        <end position="22"/>
    </location>
</feature>
<dbReference type="Gene3D" id="2.40.160.10">
    <property type="entry name" value="Porin"/>
    <property type="match status" value="1"/>
</dbReference>
<dbReference type="PANTHER" id="PTHR11743:SF60">
    <property type="entry name" value="MITOCHONDRIAL OUTER MEMBRANE PROTEIN PORIN 1"/>
    <property type="match status" value="1"/>
</dbReference>
<keyword evidence="2" id="KW-0472">Membrane</keyword>
<dbReference type="PROSITE" id="PS00558">
    <property type="entry name" value="EUKARYOTIC_PORIN"/>
    <property type="match status" value="1"/>
</dbReference>
<sequence>MPDQNAWFLLIILASLSLLHVYDRIFGMLIMYALDPLTTLKARLNNAGKASALVQHEWRPKSFFTVSGEVDTKAIEKIATKRPEGWLLLFGQRSHGDASLFVLLVFKGHTMPSPYEFSESFAESKIKLSVSKGNQMMTIKGSYKSSKVVVPGIMSVDYSSFAHFSKTSLLGNTFRSLSTALKKTVELESEQWSSLHHASESSVFWTQMGHLKFVSAAYCLSATEFFSKHDNGSSGMRDKLLPKLAIAHMLNLECSVQDTNVSLEKNECEQKHLSHDVLEGLVLSGNTGVMIMFSTRLHEVFPSWPFDFPSSQSSEDIKSEFVCSSSHHQHERWFCVKRGVIMLTASVKPRSSGDIKAEFVCSSSLHKHKSWFCVKRGVIMLVDPAPNPVEEKENVFIDMVIYYYYGSLNYLMISINSSIKLSLYQVNNLLNVLVFPHKSPRFLKLFPQLSESHSQLSHSVSSSSAISLHKG</sequence>
<dbReference type="InterPro" id="IPR001925">
    <property type="entry name" value="Porin_Euk"/>
</dbReference>
<comment type="similarity">
    <text evidence="1">Belongs to the eukaryotic mitochondrial porin (TC 1.B.8.1) family.</text>
</comment>
<proteinExistence type="inferred from homology"/>
<evidence type="ECO:0000256" key="1">
    <source>
        <dbReference type="ARBA" id="ARBA00009624"/>
    </source>
</evidence>